<feature type="transmembrane region" description="Helical" evidence="7">
    <location>
        <begin position="421"/>
        <end position="442"/>
    </location>
</feature>
<feature type="transmembrane region" description="Helical" evidence="7">
    <location>
        <begin position="279"/>
        <end position="303"/>
    </location>
</feature>
<dbReference type="GO" id="GO:0140359">
    <property type="term" value="F:ABC-type transporter activity"/>
    <property type="evidence" value="ECO:0007669"/>
    <property type="project" value="InterPro"/>
</dbReference>
<keyword evidence="3" id="KW-0547">Nucleotide-binding</keyword>
<evidence type="ECO:0000256" key="2">
    <source>
        <dbReference type="ARBA" id="ARBA00022692"/>
    </source>
</evidence>
<reference evidence="9" key="1">
    <citation type="submission" date="2025-08" db="UniProtKB">
        <authorList>
            <consortium name="Ensembl"/>
        </authorList>
    </citation>
    <scope>IDENTIFICATION</scope>
</reference>
<dbReference type="InterPro" id="IPR056264">
    <property type="entry name" value="R2_ABCA1-4-like"/>
</dbReference>
<dbReference type="InterPro" id="IPR026082">
    <property type="entry name" value="ABCA"/>
</dbReference>
<dbReference type="GO" id="GO:0005524">
    <property type="term" value="F:ATP binding"/>
    <property type="evidence" value="ECO:0007669"/>
    <property type="project" value="UniProtKB-KW"/>
</dbReference>
<keyword evidence="6 7" id="KW-0472">Membrane</keyword>
<evidence type="ECO:0000256" key="4">
    <source>
        <dbReference type="ARBA" id="ARBA00022840"/>
    </source>
</evidence>
<sequence length="1329" mass="151753">MVALIVEFILTLLFASTLLLTRKSLIIKKSGPFNYSLQPVDELPALLEMAITFPGQWELAFVPSKSVVVKNIIELQRIMVALKLRVIQGFSSERDFEKYVKQEKNSKKVLVAIIFDHEFQNSNDPLPFKVKYFLRFSSFQRNKYVTFFRTDGWETGVLFPPFPSAGPRSQSNSNGGQPGYITEGFLAMQHAVDQAIMKYYNHTATQKLFQDVTVFVQRFPYPEYSHDYFFTFFGIVIPLVILFIFSMNHLTLIQSIVWEKEKRLKEYLLMIGLSNWMFWAAYFFTFLSLYSVIILLMCIIFFAKAKPVPVIQHSDPSLVFVFLLCFAIATIFFSFMVSTFFNKAYFAVSVGGFIYFATYFPFATVSTNFAQMTFTQKLASCLSSNIAMALGTKFLVKAEMEKIGIKWSNIFSSPKMENFDFTHVLGMFLFDAFLYGLVAWYIEAVFPGEYGVPKPWNFFLQFYETNESKYFEAEPTDLVAGIQIKHLCKEFRVQNTTKIAIKDLSLNLYVGQITVLLGHNGAGKSTTLSILSGLYPATSGEAYINGYDISQQMVQIRKSLGLCPQQNLLFNYLTVSEHLYFYCVVKGIPRKTRLLEIDHMLAAFNLLDKRNEFSCSLSGGMKRRLSMIIALLGGSKVVILDEPTSGMDPASRRATWDVLQQYKQDRTILLTTHYMDEADFLGDRIAIMVEGSLRCCGSSVFLKKIYGVGYHIVMVKEAHCNVEEISKLLQYYIPTATLEKNVNKEVSFILPKEYTRSFEALFTDLEKRQYDLGIASFGASITTMEEVFFRLSDGVQVALYIHFGMALLISGFSLLTVTERVTKAKHIQLLSGVSVPVYWLSALLWDFIIFFITCCLLLVSVRYNYRFLDTMLIFMLYGWSAIPLTYLLSFLFTRSTSAYIKLVLFNYLSGIFSLLIDVTLQFGKGKGFTNPCLWCIKIALFQYTPLPPFSGTAKNIYSLEEKMIGKYMIIMSITGYICLLFIFFLDTTLWKIRTFFNQYIYFGIYKTFRKVSNYYPVILAVRNISVTIQRGECFALLGFNGAGKTTTFKILTGEETVTSGDVFIEHFSITKSLPKVKSRVGYCPQYDALLEYMTGREIMIMCARLWGVSEPQIQLYVNRWLSSMQLEAHADKLIRTYSGGTKRRLSTAIALMGKTSVILLDEPSTGMDPIARHLLWNAVTWTCESGKAIIITSHRLEECDAFCTRLAIMVQGKFLCLGSPQHLKNKFGNIYILKVKVKIDAQKGKLDGLKYFITLTFPDSVLKQENQGILTYYIPSKDKSWGKVFGILEDAKEQFDLEDYSISQITLEQIFLAFASPENTEGDYKEKVP</sequence>
<evidence type="ECO:0000256" key="6">
    <source>
        <dbReference type="ARBA" id="ARBA00023136"/>
    </source>
</evidence>
<feature type="transmembrane region" description="Helical" evidence="7">
    <location>
        <begin position="837"/>
        <end position="859"/>
    </location>
</feature>
<dbReference type="CDD" id="cd03263">
    <property type="entry name" value="ABC_subfamily_A"/>
    <property type="match status" value="2"/>
</dbReference>
<evidence type="ECO:0000256" key="7">
    <source>
        <dbReference type="SAM" id="Phobius"/>
    </source>
</evidence>
<evidence type="ECO:0000256" key="1">
    <source>
        <dbReference type="ARBA" id="ARBA00004141"/>
    </source>
</evidence>
<dbReference type="GO" id="GO:0005319">
    <property type="term" value="F:lipid transporter activity"/>
    <property type="evidence" value="ECO:0007669"/>
    <property type="project" value="TreeGrafter"/>
</dbReference>
<name>A0A8C7ADJ7_NEOVI</name>
<dbReference type="Pfam" id="PF00005">
    <property type="entry name" value="ABC_tran"/>
    <property type="match status" value="2"/>
</dbReference>
<dbReference type="PROSITE" id="PS50893">
    <property type="entry name" value="ABC_TRANSPORTER_2"/>
    <property type="match status" value="2"/>
</dbReference>
<feature type="transmembrane region" description="Helical" evidence="7">
    <location>
        <begin position="228"/>
        <end position="258"/>
    </location>
</feature>
<dbReference type="PROSITE" id="PS00211">
    <property type="entry name" value="ABC_TRANSPORTER_1"/>
    <property type="match status" value="1"/>
</dbReference>
<proteinExistence type="predicted"/>
<comment type="subcellular location">
    <subcellularLocation>
        <location evidence="1">Membrane</location>
        <topology evidence="1">Multi-pass membrane protein</topology>
    </subcellularLocation>
</comment>
<dbReference type="GO" id="GO:0016887">
    <property type="term" value="F:ATP hydrolysis activity"/>
    <property type="evidence" value="ECO:0007669"/>
    <property type="project" value="InterPro"/>
</dbReference>
<feature type="transmembrane region" description="Helical" evidence="7">
    <location>
        <begin position="871"/>
        <end position="892"/>
    </location>
</feature>
<protein>
    <recommendedName>
        <fullName evidence="8">ABC transporter domain-containing protein</fullName>
    </recommendedName>
</protein>
<feature type="domain" description="ABC transporter" evidence="8">
    <location>
        <begin position="1006"/>
        <end position="1236"/>
    </location>
</feature>
<reference evidence="9" key="2">
    <citation type="submission" date="2025-09" db="UniProtKB">
        <authorList>
            <consortium name="Ensembl"/>
        </authorList>
    </citation>
    <scope>IDENTIFICATION</scope>
</reference>
<dbReference type="SUPFAM" id="SSF52540">
    <property type="entry name" value="P-loop containing nucleoside triphosphate hydrolases"/>
    <property type="match status" value="2"/>
</dbReference>
<dbReference type="SMART" id="SM00382">
    <property type="entry name" value="AAA"/>
    <property type="match status" value="2"/>
</dbReference>
<feature type="domain" description="ABC transporter" evidence="8">
    <location>
        <begin position="482"/>
        <end position="715"/>
    </location>
</feature>
<dbReference type="Proteomes" id="UP000694425">
    <property type="component" value="Unplaced"/>
</dbReference>
<feature type="transmembrane region" description="Helical" evidence="7">
    <location>
        <begin position="797"/>
        <end position="817"/>
    </location>
</feature>
<evidence type="ECO:0000256" key="3">
    <source>
        <dbReference type="ARBA" id="ARBA00022741"/>
    </source>
</evidence>
<keyword evidence="4" id="KW-0067">ATP-binding</keyword>
<dbReference type="InterPro" id="IPR013525">
    <property type="entry name" value="ABC2_TM"/>
</dbReference>
<dbReference type="Pfam" id="PF12698">
    <property type="entry name" value="ABC2_membrane_3"/>
    <property type="match status" value="2"/>
</dbReference>
<dbReference type="GO" id="GO:0012505">
    <property type="term" value="C:endomembrane system"/>
    <property type="evidence" value="ECO:0007669"/>
    <property type="project" value="UniProtKB-SubCell"/>
</dbReference>
<keyword evidence="2 7" id="KW-0812">Transmembrane</keyword>
<dbReference type="InterPro" id="IPR017871">
    <property type="entry name" value="ABC_transporter-like_CS"/>
</dbReference>
<organism evidence="9 10">
    <name type="scientific">Neovison vison</name>
    <name type="common">American mink</name>
    <name type="synonym">Mustela vison</name>
    <dbReference type="NCBI Taxonomy" id="452646"/>
    <lineage>
        <taxon>Eukaryota</taxon>
        <taxon>Metazoa</taxon>
        <taxon>Chordata</taxon>
        <taxon>Craniata</taxon>
        <taxon>Vertebrata</taxon>
        <taxon>Euteleostomi</taxon>
        <taxon>Mammalia</taxon>
        <taxon>Eutheria</taxon>
        <taxon>Laurasiatheria</taxon>
        <taxon>Carnivora</taxon>
        <taxon>Caniformia</taxon>
        <taxon>Musteloidea</taxon>
        <taxon>Mustelidae</taxon>
        <taxon>Mustelinae</taxon>
        <taxon>Neogale</taxon>
    </lineage>
</organism>
<dbReference type="Pfam" id="PF23321">
    <property type="entry name" value="R1_ABCA1"/>
    <property type="match status" value="1"/>
</dbReference>
<feature type="transmembrane region" description="Helical" evidence="7">
    <location>
        <begin position="318"/>
        <end position="337"/>
    </location>
</feature>
<feature type="transmembrane region" description="Helical" evidence="7">
    <location>
        <begin position="964"/>
        <end position="985"/>
    </location>
</feature>
<evidence type="ECO:0000313" key="9">
    <source>
        <dbReference type="Ensembl" id="ENSNVIP00000005457.1"/>
    </source>
</evidence>
<dbReference type="InterPro" id="IPR003439">
    <property type="entry name" value="ABC_transporter-like_ATP-bd"/>
</dbReference>
<dbReference type="InterPro" id="IPR003593">
    <property type="entry name" value="AAA+_ATPase"/>
</dbReference>
<evidence type="ECO:0000256" key="5">
    <source>
        <dbReference type="ARBA" id="ARBA00022989"/>
    </source>
</evidence>
<dbReference type="Gene3D" id="3.40.50.300">
    <property type="entry name" value="P-loop containing nucleotide triphosphate hydrolases"/>
    <property type="match status" value="2"/>
</dbReference>
<evidence type="ECO:0000313" key="10">
    <source>
        <dbReference type="Proteomes" id="UP000694425"/>
    </source>
</evidence>
<keyword evidence="5 7" id="KW-1133">Transmembrane helix</keyword>
<dbReference type="PANTHER" id="PTHR19229:SF243">
    <property type="entry name" value="ATP-BINDING CASSETTE, SUB-FAMILY A (ABC1), MEMBER 15"/>
    <property type="match status" value="1"/>
</dbReference>
<dbReference type="PANTHER" id="PTHR19229">
    <property type="entry name" value="ATP-BINDING CASSETTE TRANSPORTER SUBFAMILY A ABCA"/>
    <property type="match status" value="1"/>
</dbReference>
<dbReference type="Ensembl" id="ENSNVIT00000006418.1">
    <property type="protein sequence ID" value="ENSNVIP00000005457.1"/>
    <property type="gene ID" value="ENSNVIG00000004011.1"/>
</dbReference>
<dbReference type="InterPro" id="IPR027417">
    <property type="entry name" value="P-loop_NTPase"/>
</dbReference>
<dbReference type="GO" id="GO:0005737">
    <property type="term" value="C:cytoplasm"/>
    <property type="evidence" value="ECO:0007669"/>
    <property type="project" value="UniProtKB-ARBA"/>
</dbReference>
<accession>A0A8C7ADJ7</accession>
<feature type="transmembrane region" description="Helical" evidence="7">
    <location>
        <begin position="898"/>
        <end position="916"/>
    </location>
</feature>
<dbReference type="GeneTree" id="ENSGT00940000162242"/>
<evidence type="ECO:0000259" key="8">
    <source>
        <dbReference type="PROSITE" id="PS50893"/>
    </source>
</evidence>
<keyword evidence="10" id="KW-1185">Reference proteome</keyword>
<dbReference type="GO" id="GO:0016020">
    <property type="term" value="C:membrane"/>
    <property type="evidence" value="ECO:0007669"/>
    <property type="project" value="InterPro"/>
</dbReference>
<feature type="transmembrane region" description="Helical" evidence="7">
    <location>
        <begin position="344"/>
        <end position="362"/>
    </location>
</feature>